<feature type="binding site" evidence="6">
    <location>
        <position position="72"/>
    </location>
    <ligand>
        <name>ATP</name>
        <dbReference type="ChEBI" id="CHEBI:30616"/>
    </ligand>
</feature>
<dbReference type="Gene3D" id="1.10.510.10">
    <property type="entry name" value="Transferase(Phosphotransferase) domain 1"/>
    <property type="match status" value="1"/>
</dbReference>
<dbReference type="GO" id="GO:0005737">
    <property type="term" value="C:cytoplasm"/>
    <property type="evidence" value="ECO:0007669"/>
    <property type="project" value="TreeGrafter"/>
</dbReference>
<evidence type="ECO:0000256" key="7">
    <source>
        <dbReference type="SAM" id="MobiDB-lite"/>
    </source>
</evidence>
<dbReference type="Proteomes" id="UP001295684">
    <property type="component" value="Unassembled WGS sequence"/>
</dbReference>
<dbReference type="FunFam" id="3.30.200.20:FF:000003">
    <property type="entry name" value="Non-specific serine/threonine protein kinase"/>
    <property type="match status" value="1"/>
</dbReference>
<evidence type="ECO:0000259" key="8">
    <source>
        <dbReference type="PROSITE" id="PS50011"/>
    </source>
</evidence>
<dbReference type="AlphaFoldDB" id="A0AAD1YAI6"/>
<keyword evidence="1" id="KW-0723">Serine/threonine-protein kinase</keyword>
<keyword evidence="2" id="KW-0808">Transferase</keyword>
<protein>
    <recommendedName>
        <fullName evidence="8">Protein kinase domain-containing protein</fullName>
    </recommendedName>
</protein>
<reference evidence="9" key="1">
    <citation type="submission" date="2023-07" db="EMBL/GenBank/DDBJ databases">
        <authorList>
            <consortium name="AG Swart"/>
            <person name="Singh M."/>
            <person name="Singh A."/>
            <person name="Seah K."/>
            <person name="Emmerich C."/>
        </authorList>
    </citation>
    <scope>NUCLEOTIDE SEQUENCE</scope>
    <source>
        <strain evidence="9">DP1</strain>
    </source>
</reference>
<dbReference type="Pfam" id="PF00069">
    <property type="entry name" value="Pkinase"/>
    <property type="match status" value="1"/>
</dbReference>
<feature type="compositionally biased region" description="Basic and acidic residues" evidence="7">
    <location>
        <begin position="391"/>
        <end position="403"/>
    </location>
</feature>
<feature type="region of interest" description="Disordered" evidence="7">
    <location>
        <begin position="506"/>
        <end position="526"/>
    </location>
</feature>
<dbReference type="InterPro" id="IPR011009">
    <property type="entry name" value="Kinase-like_dom_sf"/>
</dbReference>
<evidence type="ECO:0000256" key="4">
    <source>
        <dbReference type="ARBA" id="ARBA00022777"/>
    </source>
</evidence>
<dbReference type="EMBL" id="CAMPGE010030140">
    <property type="protein sequence ID" value="CAI2387645.1"/>
    <property type="molecule type" value="Genomic_DNA"/>
</dbReference>
<dbReference type="FunFam" id="1.10.510.10:FF:000740">
    <property type="entry name" value="SNF1-related protein kinase, putative"/>
    <property type="match status" value="1"/>
</dbReference>
<evidence type="ECO:0000256" key="2">
    <source>
        <dbReference type="ARBA" id="ARBA00022679"/>
    </source>
</evidence>
<feature type="compositionally biased region" description="Polar residues" evidence="7">
    <location>
        <begin position="508"/>
        <end position="526"/>
    </location>
</feature>
<sequence length="728" mass="82238">MKDDDQHNKSDLSKEEIDPEESDKSVNKPESGHEKKKVKIGQYILGRSIGEGTFGKVKQGMHILTGEKVAVKILEKDKIQDVADVERVAREIHILKIVRHPNVVQLYEIIETQKQLYLIMEFANGGELFDFIVEQQRVNEKEACMYFQQIIAGVEYISKLGIVHRDLKPENLLLDHNKSIKLVDFGLSNTYKKGETLKTACGSPCYAAPEMIAGNRYVGTNVDIWSCGVILFAMICGFLPFEDPNTSQLYKKILNAEYKIPSFISKDGADIIKGILETDSKKRLTIDQIRDHPWYKQHTEVRHNGIIVGTDQIPVNENILEELSKYDYDLDYSGKCIEANKHNHVTASYYLLLKAKLRDGKITIQQAYECKNDLVSLMKRHPRFQNLNKNMPDHLKINNKPEKPSSMPPKMRISEEDEDSPGRLNQTVNYDKLAPKPLKIDNEIEKEIKAKQRTGSTGGSSMKDAEILRVQNKKTSGSPSPSPIGHPKFPMIKAPILKHVLAAGKPAQTISNSSSRKTQRALNQERSNINKRITKLSKGAVDFTNLFKNMHKNKKNKNKGIGNVAPPFISKAGPSGRGKHKKAATAFAYENLNNSFQIDRFRHYTITTTPSQKNKRKRKGSKKVGVNLNHSLVLNPRSTTLSKNKMSHLMNSTLNPPYACNARPVSVLNKTVYTTGLREQIGGFPNLMLTKKKKKGKFRVRSRGKSPKNTNSINNNLYQAYMRGHKGI</sequence>
<evidence type="ECO:0000256" key="5">
    <source>
        <dbReference type="ARBA" id="ARBA00022840"/>
    </source>
</evidence>
<evidence type="ECO:0000256" key="3">
    <source>
        <dbReference type="ARBA" id="ARBA00022741"/>
    </source>
</evidence>
<accession>A0AAD1YAI6</accession>
<dbReference type="PROSITE" id="PS00108">
    <property type="entry name" value="PROTEIN_KINASE_ST"/>
    <property type="match status" value="1"/>
</dbReference>
<dbReference type="PROSITE" id="PS50011">
    <property type="entry name" value="PROTEIN_KINASE_DOM"/>
    <property type="match status" value="1"/>
</dbReference>
<proteinExistence type="predicted"/>
<dbReference type="InterPro" id="IPR000719">
    <property type="entry name" value="Prot_kinase_dom"/>
</dbReference>
<dbReference type="SMART" id="SM00220">
    <property type="entry name" value="S_TKc"/>
    <property type="match status" value="1"/>
</dbReference>
<dbReference type="SUPFAM" id="SSF56112">
    <property type="entry name" value="Protein kinase-like (PK-like)"/>
    <property type="match status" value="1"/>
</dbReference>
<feature type="region of interest" description="Disordered" evidence="7">
    <location>
        <begin position="554"/>
        <end position="577"/>
    </location>
</feature>
<dbReference type="PROSITE" id="PS00107">
    <property type="entry name" value="PROTEIN_KINASE_ATP"/>
    <property type="match status" value="1"/>
</dbReference>
<keyword evidence="3 6" id="KW-0547">Nucleotide-binding</keyword>
<dbReference type="PANTHER" id="PTHR24346:SF82">
    <property type="entry name" value="KP78A-RELATED"/>
    <property type="match status" value="1"/>
</dbReference>
<keyword evidence="4" id="KW-0418">Kinase</keyword>
<evidence type="ECO:0000256" key="6">
    <source>
        <dbReference type="PROSITE-ProRule" id="PRU10141"/>
    </source>
</evidence>
<dbReference type="CDD" id="cd14003">
    <property type="entry name" value="STKc_AMPK-like"/>
    <property type="match status" value="1"/>
</dbReference>
<dbReference type="GO" id="GO:0004674">
    <property type="term" value="F:protein serine/threonine kinase activity"/>
    <property type="evidence" value="ECO:0007669"/>
    <property type="project" value="UniProtKB-KW"/>
</dbReference>
<evidence type="ECO:0000313" key="9">
    <source>
        <dbReference type="EMBL" id="CAI2387645.1"/>
    </source>
</evidence>
<dbReference type="GO" id="GO:0035556">
    <property type="term" value="P:intracellular signal transduction"/>
    <property type="evidence" value="ECO:0007669"/>
    <property type="project" value="TreeGrafter"/>
</dbReference>
<organism evidence="9 10">
    <name type="scientific">Euplotes crassus</name>
    <dbReference type="NCBI Taxonomy" id="5936"/>
    <lineage>
        <taxon>Eukaryota</taxon>
        <taxon>Sar</taxon>
        <taxon>Alveolata</taxon>
        <taxon>Ciliophora</taxon>
        <taxon>Intramacronucleata</taxon>
        <taxon>Spirotrichea</taxon>
        <taxon>Hypotrichia</taxon>
        <taxon>Euplotida</taxon>
        <taxon>Euplotidae</taxon>
        <taxon>Moneuplotes</taxon>
    </lineage>
</organism>
<dbReference type="PANTHER" id="PTHR24346">
    <property type="entry name" value="MAP/MICROTUBULE AFFINITY-REGULATING KINASE"/>
    <property type="match status" value="1"/>
</dbReference>
<feature type="region of interest" description="Disordered" evidence="7">
    <location>
        <begin position="386"/>
        <end position="435"/>
    </location>
</feature>
<comment type="caution">
    <text evidence="9">The sequence shown here is derived from an EMBL/GenBank/DDBJ whole genome shotgun (WGS) entry which is preliminary data.</text>
</comment>
<evidence type="ECO:0000256" key="1">
    <source>
        <dbReference type="ARBA" id="ARBA00022527"/>
    </source>
</evidence>
<evidence type="ECO:0000313" key="10">
    <source>
        <dbReference type="Proteomes" id="UP001295684"/>
    </source>
</evidence>
<name>A0AAD1YAI6_EUPCR</name>
<dbReference type="InterPro" id="IPR017441">
    <property type="entry name" value="Protein_kinase_ATP_BS"/>
</dbReference>
<gene>
    <name evidence="9" type="ORF">ECRASSUSDP1_LOCUS29279</name>
</gene>
<feature type="compositionally biased region" description="Basic and acidic residues" evidence="7">
    <location>
        <begin position="1"/>
        <end position="33"/>
    </location>
</feature>
<dbReference type="InterPro" id="IPR008271">
    <property type="entry name" value="Ser/Thr_kinase_AS"/>
</dbReference>
<dbReference type="GO" id="GO:0005524">
    <property type="term" value="F:ATP binding"/>
    <property type="evidence" value="ECO:0007669"/>
    <property type="project" value="UniProtKB-UniRule"/>
</dbReference>
<keyword evidence="5 6" id="KW-0067">ATP-binding</keyword>
<feature type="domain" description="Protein kinase" evidence="8">
    <location>
        <begin position="43"/>
        <end position="295"/>
    </location>
</feature>
<keyword evidence="10" id="KW-1185">Reference proteome</keyword>
<dbReference type="CDD" id="cd14335">
    <property type="entry name" value="UBA_SnRK1_plant"/>
    <property type="match status" value="1"/>
</dbReference>
<feature type="region of interest" description="Disordered" evidence="7">
    <location>
        <begin position="1"/>
        <end position="35"/>
    </location>
</feature>